<accession>A0A433RUK5</accession>
<name>A0A433RUK5_9BACL</name>
<sequence>MVEKKKLIIFLSFVLLFISLFVSIFILLFNGYYKAALILFGVLMFLITLITNSTSTDNEVYIYKKIHENNRK</sequence>
<gene>
    <name evidence="2" type="ORF">QI30_07765</name>
</gene>
<feature type="transmembrane region" description="Helical" evidence="1">
    <location>
        <begin position="35"/>
        <end position="55"/>
    </location>
</feature>
<dbReference type="EMBL" id="JTFC01000029">
    <property type="protein sequence ID" value="RUS56962.1"/>
    <property type="molecule type" value="Genomic_DNA"/>
</dbReference>
<protein>
    <submittedName>
        <fullName evidence="2">Uncharacterized protein</fullName>
    </submittedName>
</protein>
<organism evidence="2 3">
    <name type="scientific">Candidatus Kurthia intestinigallinarum</name>
    <dbReference type="NCBI Taxonomy" id="1562256"/>
    <lineage>
        <taxon>Bacteria</taxon>
        <taxon>Bacillati</taxon>
        <taxon>Bacillota</taxon>
        <taxon>Bacilli</taxon>
        <taxon>Bacillales</taxon>
        <taxon>Caryophanaceae</taxon>
        <taxon>Kurthia</taxon>
    </lineage>
</organism>
<keyword evidence="1" id="KW-1133">Transmembrane helix</keyword>
<reference evidence="2 3" key="1">
    <citation type="submission" date="2014-11" db="EMBL/GenBank/DDBJ databases">
        <title>Genome sequence and analysis of novel Kurthia sp.</title>
        <authorList>
            <person name="Lawson J.N."/>
            <person name="Gonzalez J.E."/>
            <person name="Rinauldi L."/>
            <person name="Xuan Z."/>
            <person name="Firman A."/>
            <person name="Shaddox L."/>
            <person name="Trudeau A."/>
            <person name="Shah S."/>
            <person name="Reiman D."/>
        </authorList>
    </citation>
    <scope>NUCLEOTIDE SEQUENCE [LARGE SCALE GENOMIC DNA]</scope>
    <source>
        <strain evidence="2 3">3B1D</strain>
    </source>
</reference>
<evidence type="ECO:0000313" key="3">
    <source>
        <dbReference type="Proteomes" id="UP000288623"/>
    </source>
</evidence>
<feature type="transmembrane region" description="Helical" evidence="1">
    <location>
        <begin position="7"/>
        <end position="29"/>
    </location>
</feature>
<proteinExistence type="predicted"/>
<keyword evidence="1" id="KW-0812">Transmembrane</keyword>
<keyword evidence="3" id="KW-1185">Reference proteome</keyword>
<dbReference type="AlphaFoldDB" id="A0A433RUK5"/>
<evidence type="ECO:0000313" key="2">
    <source>
        <dbReference type="EMBL" id="RUS56962.1"/>
    </source>
</evidence>
<keyword evidence="1" id="KW-0472">Membrane</keyword>
<comment type="caution">
    <text evidence="2">The sequence shown here is derived from an EMBL/GenBank/DDBJ whole genome shotgun (WGS) entry which is preliminary data.</text>
</comment>
<dbReference type="Proteomes" id="UP000288623">
    <property type="component" value="Unassembled WGS sequence"/>
</dbReference>
<evidence type="ECO:0000256" key="1">
    <source>
        <dbReference type="SAM" id="Phobius"/>
    </source>
</evidence>